<gene>
    <name evidence="2" type="ORF">SAMN02745136_00099</name>
</gene>
<keyword evidence="1" id="KW-0175">Coiled coil</keyword>
<evidence type="ECO:0000313" key="2">
    <source>
        <dbReference type="EMBL" id="SHJ46640.1"/>
    </source>
</evidence>
<evidence type="ECO:0008006" key="4">
    <source>
        <dbReference type="Google" id="ProtNLM"/>
    </source>
</evidence>
<dbReference type="Proteomes" id="UP000184386">
    <property type="component" value="Unassembled WGS sequence"/>
</dbReference>
<keyword evidence="3" id="KW-1185">Reference proteome</keyword>
<organism evidence="2 3">
    <name type="scientific">Anaerocolumna jejuensis DSM 15929</name>
    <dbReference type="NCBI Taxonomy" id="1121322"/>
    <lineage>
        <taxon>Bacteria</taxon>
        <taxon>Bacillati</taxon>
        <taxon>Bacillota</taxon>
        <taxon>Clostridia</taxon>
        <taxon>Lachnospirales</taxon>
        <taxon>Lachnospiraceae</taxon>
        <taxon>Anaerocolumna</taxon>
    </lineage>
</organism>
<dbReference type="RefSeq" id="WP_084123839.1">
    <property type="nucleotide sequence ID" value="NZ_FRAC01000006.1"/>
</dbReference>
<dbReference type="OrthoDB" id="1708171at2"/>
<evidence type="ECO:0000256" key="1">
    <source>
        <dbReference type="SAM" id="Coils"/>
    </source>
</evidence>
<accession>A0A1M6JIY9</accession>
<dbReference type="AlphaFoldDB" id="A0A1M6JIY9"/>
<dbReference type="EMBL" id="FRAC01000006">
    <property type="protein sequence ID" value="SHJ46640.1"/>
    <property type="molecule type" value="Genomic_DNA"/>
</dbReference>
<name>A0A1M6JIY9_9FIRM</name>
<reference evidence="2 3" key="1">
    <citation type="submission" date="2016-11" db="EMBL/GenBank/DDBJ databases">
        <authorList>
            <person name="Jaros S."/>
            <person name="Januszkiewicz K."/>
            <person name="Wedrychowicz H."/>
        </authorList>
    </citation>
    <scope>NUCLEOTIDE SEQUENCE [LARGE SCALE GENOMIC DNA]</scope>
    <source>
        <strain evidence="2 3">DSM 15929</strain>
    </source>
</reference>
<evidence type="ECO:0000313" key="3">
    <source>
        <dbReference type="Proteomes" id="UP000184386"/>
    </source>
</evidence>
<proteinExistence type="predicted"/>
<dbReference type="SUPFAM" id="SSF57997">
    <property type="entry name" value="Tropomyosin"/>
    <property type="match status" value="1"/>
</dbReference>
<protein>
    <recommendedName>
        <fullName evidence="4">t-SNARE coiled-coil homology domain-containing protein</fullName>
    </recommendedName>
</protein>
<sequence length="91" mass="10727">MDNELKEALSGVVAEIRQLSDKVDKIDKRLEIVEYKVDRTNERFENLDLKVDNLDLRLRNVEANIRKDIRGLSEDNETIIEVLKQHELLPR</sequence>
<dbReference type="Gene3D" id="3.90.20.10">
    <property type="match status" value="1"/>
</dbReference>
<feature type="coiled-coil region" evidence="1">
    <location>
        <begin position="16"/>
        <end position="64"/>
    </location>
</feature>